<dbReference type="InterPro" id="IPR008920">
    <property type="entry name" value="TF_FadR/GntR_C"/>
</dbReference>
<organism evidence="5">
    <name type="scientific">freshwater metagenome</name>
    <dbReference type="NCBI Taxonomy" id="449393"/>
    <lineage>
        <taxon>unclassified sequences</taxon>
        <taxon>metagenomes</taxon>
        <taxon>ecological metagenomes</taxon>
    </lineage>
</organism>
<dbReference type="Pfam" id="PF07729">
    <property type="entry name" value="FCD"/>
    <property type="match status" value="1"/>
</dbReference>
<evidence type="ECO:0000259" key="4">
    <source>
        <dbReference type="PROSITE" id="PS50949"/>
    </source>
</evidence>
<keyword evidence="2" id="KW-0238">DNA-binding</keyword>
<protein>
    <submittedName>
        <fullName evidence="5">Unannotated protein</fullName>
    </submittedName>
</protein>
<dbReference type="PROSITE" id="PS50949">
    <property type="entry name" value="HTH_GNTR"/>
    <property type="match status" value="1"/>
</dbReference>
<accession>A0A6J6LH44</accession>
<dbReference type="InterPro" id="IPR036390">
    <property type="entry name" value="WH_DNA-bd_sf"/>
</dbReference>
<dbReference type="Pfam" id="PF00392">
    <property type="entry name" value="GntR"/>
    <property type="match status" value="1"/>
</dbReference>
<evidence type="ECO:0000256" key="2">
    <source>
        <dbReference type="ARBA" id="ARBA00023125"/>
    </source>
</evidence>
<dbReference type="PANTHER" id="PTHR43537:SF24">
    <property type="entry name" value="GLUCONATE OPERON TRANSCRIPTIONAL REPRESSOR"/>
    <property type="match status" value="1"/>
</dbReference>
<dbReference type="EMBL" id="CAEZWP010000036">
    <property type="protein sequence ID" value="CAB4660931.1"/>
    <property type="molecule type" value="Genomic_DNA"/>
</dbReference>
<evidence type="ECO:0000256" key="1">
    <source>
        <dbReference type="ARBA" id="ARBA00023015"/>
    </source>
</evidence>
<dbReference type="Gene3D" id="1.10.10.10">
    <property type="entry name" value="Winged helix-like DNA-binding domain superfamily/Winged helix DNA-binding domain"/>
    <property type="match status" value="1"/>
</dbReference>
<dbReference type="SUPFAM" id="SSF46785">
    <property type="entry name" value="Winged helix' DNA-binding domain"/>
    <property type="match status" value="1"/>
</dbReference>
<sequence length="258" mass="28750">MPSKKSATARPVKRVPRRSVLSDEIYEMIKAMIFDHEIAPGARVNIDALASRLDVSQTPVREALARLESEGLIAKEPLKGYKATALLSLKEFNDLFQFRLLIEPWAAEQAAKLVDNTGKTALKAEMQSAKTALKISGDDQFQALTEHDARFHALIASISGNQSVADSYERTHCHLHLFRLFMANKLHQIDGESRAKFVQELFEEYYQAGSGQLAIKEHDVIAKAIIDQNSKAARTAMHAHIESSLKRFAPTAQAINKK</sequence>
<dbReference type="AlphaFoldDB" id="A0A6J6LH44"/>
<reference evidence="5" key="1">
    <citation type="submission" date="2020-05" db="EMBL/GenBank/DDBJ databases">
        <authorList>
            <person name="Chiriac C."/>
            <person name="Salcher M."/>
            <person name="Ghai R."/>
            <person name="Kavagutti S V."/>
        </authorList>
    </citation>
    <scope>NUCLEOTIDE SEQUENCE</scope>
</reference>
<evidence type="ECO:0000313" key="5">
    <source>
        <dbReference type="EMBL" id="CAB4660931.1"/>
    </source>
</evidence>
<dbReference type="PANTHER" id="PTHR43537">
    <property type="entry name" value="TRANSCRIPTIONAL REGULATOR, GNTR FAMILY"/>
    <property type="match status" value="1"/>
</dbReference>
<gene>
    <name evidence="5" type="ORF">UFOPK2265_00795</name>
    <name evidence="6" type="ORF">UFOPK4248_00176</name>
</gene>
<dbReference type="InterPro" id="IPR000524">
    <property type="entry name" value="Tscrpt_reg_HTH_GntR"/>
</dbReference>
<dbReference type="SMART" id="SM00895">
    <property type="entry name" value="FCD"/>
    <property type="match status" value="1"/>
</dbReference>
<dbReference type="InterPro" id="IPR011711">
    <property type="entry name" value="GntR_C"/>
</dbReference>
<evidence type="ECO:0000313" key="6">
    <source>
        <dbReference type="EMBL" id="CAB5039892.1"/>
    </source>
</evidence>
<dbReference type="CDD" id="cd07377">
    <property type="entry name" value="WHTH_GntR"/>
    <property type="match status" value="1"/>
</dbReference>
<dbReference type="SMART" id="SM00345">
    <property type="entry name" value="HTH_GNTR"/>
    <property type="match status" value="1"/>
</dbReference>
<dbReference type="SUPFAM" id="SSF48008">
    <property type="entry name" value="GntR ligand-binding domain-like"/>
    <property type="match status" value="1"/>
</dbReference>
<dbReference type="GO" id="GO:0003677">
    <property type="term" value="F:DNA binding"/>
    <property type="evidence" value="ECO:0007669"/>
    <property type="project" value="UniProtKB-KW"/>
</dbReference>
<keyword evidence="1" id="KW-0805">Transcription regulation</keyword>
<dbReference type="InterPro" id="IPR036388">
    <property type="entry name" value="WH-like_DNA-bd_sf"/>
</dbReference>
<evidence type="ECO:0000256" key="3">
    <source>
        <dbReference type="ARBA" id="ARBA00023163"/>
    </source>
</evidence>
<dbReference type="GO" id="GO:0003700">
    <property type="term" value="F:DNA-binding transcription factor activity"/>
    <property type="evidence" value="ECO:0007669"/>
    <property type="project" value="InterPro"/>
</dbReference>
<dbReference type="EMBL" id="CAFBQB010000013">
    <property type="protein sequence ID" value="CAB5039892.1"/>
    <property type="molecule type" value="Genomic_DNA"/>
</dbReference>
<dbReference type="Gene3D" id="1.20.120.530">
    <property type="entry name" value="GntR ligand-binding domain-like"/>
    <property type="match status" value="1"/>
</dbReference>
<keyword evidence="3" id="KW-0804">Transcription</keyword>
<name>A0A6J6LH44_9ZZZZ</name>
<proteinExistence type="predicted"/>
<feature type="domain" description="HTH gntR-type" evidence="4">
    <location>
        <begin position="19"/>
        <end position="86"/>
    </location>
</feature>